<dbReference type="GO" id="GO:0030036">
    <property type="term" value="P:actin cytoskeleton organization"/>
    <property type="evidence" value="ECO:0007669"/>
    <property type="project" value="InterPro"/>
</dbReference>
<dbReference type="PROSITE" id="PS50194">
    <property type="entry name" value="FILAMIN_REPEAT"/>
    <property type="match status" value="4"/>
</dbReference>
<dbReference type="Pfam" id="PF00630">
    <property type="entry name" value="Filamin"/>
    <property type="match status" value="3"/>
</dbReference>
<organism evidence="4 5">
    <name type="scientific">Prymnesium parvum</name>
    <name type="common">Toxic golden alga</name>
    <dbReference type="NCBI Taxonomy" id="97485"/>
    <lineage>
        <taxon>Eukaryota</taxon>
        <taxon>Haptista</taxon>
        <taxon>Haptophyta</taxon>
        <taxon>Prymnesiophyceae</taxon>
        <taxon>Prymnesiales</taxon>
        <taxon>Prymnesiaceae</taxon>
        <taxon>Prymnesium</taxon>
    </lineage>
</organism>
<feature type="compositionally biased region" description="Basic and acidic residues" evidence="3">
    <location>
        <begin position="1037"/>
        <end position="1046"/>
    </location>
</feature>
<dbReference type="AlphaFoldDB" id="A0AB34JU42"/>
<dbReference type="Gene3D" id="2.60.40.10">
    <property type="entry name" value="Immunoglobulins"/>
    <property type="match status" value="6"/>
</dbReference>
<feature type="repeat" description="Filamin" evidence="2">
    <location>
        <begin position="205"/>
        <end position="324"/>
    </location>
</feature>
<gene>
    <name evidence="4" type="ORF">AB1Y20_019440</name>
</gene>
<dbReference type="GO" id="GO:0051015">
    <property type="term" value="F:actin filament binding"/>
    <property type="evidence" value="ECO:0007669"/>
    <property type="project" value="InterPro"/>
</dbReference>
<evidence type="ECO:0000256" key="2">
    <source>
        <dbReference type="PROSITE-ProRule" id="PRU00087"/>
    </source>
</evidence>
<keyword evidence="1" id="KW-0677">Repeat</keyword>
<accession>A0AB34JU42</accession>
<dbReference type="InterPro" id="IPR001298">
    <property type="entry name" value="Filamin/ABP280_rpt"/>
</dbReference>
<keyword evidence="5" id="KW-1185">Reference proteome</keyword>
<proteinExistence type="predicted"/>
<sequence length="1118" mass="119452">MSEQVLHESLSILKNLAKKYETDGAHAHARARSASPLPPSGHGRTSRPASPGRGHSEKRPPWRPVRTLPSVALDPQHLTPSRTQDRAVSPGRRPSVQLSTEDKAAARRAANSSAIGEGLWAAELRTEATFTIRVRDEEGRPVRSGGDRVRCFFRGRSAPELQLVDLGDGSYEGRYAANVSGNYELHIMLDGKAINGSPFHVTVRAGTACVSKCVALGEGLTHAVAGKSSDLTIKAYDAAGTAKIVGADAFKLHIFGPVRGPEDHSASRHATLRSEPVVSKQFTDHRNGSYTASYSLNRAGVYFLVLQEKVTGDQLPGSPFELLVSPGVLHAPECRVSATALRCKAGDSARFDVLLFDQYSNPISTARIPDLHRRLRLRFYVPIQVVSPEASSARSATRHAWSGCVLSGEATAESGFVAEGSATVLDAGASSHSQPGEGHQGESRALAPSPPQTAAVTRCRISPSPNSNSVQCEFTPTLVGALHVETVLDDADMGPPVVCEVVAGPLHPSGCALRGDGLREAVAGETASFNVIMRDLYGNPVDAGDDDLKAELHVVGASPIIAHVQEVGRGIYAVSYCVHKSGKHKLYVTLNRVPLAGSPFQIVVHCAETSSCEIDARRLQGVRIGMPVQFSVRAFDRHGNRASKGGDDFRGELGSHRLNIFLGTHTVTPTSGLTFTVLAGAPHAAASGVRTAFLRHATAHEAPRAGGKLGAQHAGDPPASAWTPQPDPEDGESVHAFLHPLPEVSLMRAGDTSEIDLVPVDRFGNFAGAELGDWQIKILRVTGPAETLPKTSHMQPLIGKRPDGSCYAQFRLDVAGDYSCLVMLMGREVANSPFALTLVPSHPSAAHSGPAGALPQGMAGEDGTFLLYCRDAYGNRQISGGAQLVVQLECEGRVQRAAVHDQDDGSYLVRYRAERAVVHMVHAWLVAGDADSKSAEEPEYEPLSNSPWGLSIVPGEMSAAVSDASGPGTISAVAGEVSEVFVQLRDLYGNARSLDRERIVAALQRTPEEVQPELPRFSAELPQLHAAELEAAHADEVRSEAQRKSELPTPMLRPTDDGRMLVSYKPTRAENVLLHVGIQERGQDINIRGSPFLVEVVPAQCAAHREFALIRITIPNFS</sequence>
<evidence type="ECO:0000313" key="4">
    <source>
        <dbReference type="EMBL" id="KAL1524548.1"/>
    </source>
</evidence>
<dbReference type="Proteomes" id="UP001515480">
    <property type="component" value="Unassembled WGS sequence"/>
</dbReference>
<feature type="repeat" description="Filamin" evidence="2">
    <location>
        <begin position="779"/>
        <end position="838"/>
    </location>
</feature>
<feature type="region of interest" description="Disordered" evidence="3">
    <location>
        <begin position="703"/>
        <end position="731"/>
    </location>
</feature>
<evidence type="ECO:0000313" key="5">
    <source>
        <dbReference type="Proteomes" id="UP001515480"/>
    </source>
</evidence>
<dbReference type="EMBL" id="JBGBPQ010000005">
    <property type="protein sequence ID" value="KAL1524548.1"/>
    <property type="molecule type" value="Genomic_DNA"/>
</dbReference>
<feature type="region of interest" description="Disordered" evidence="3">
    <location>
        <begin position="23"/>
        <end position="112"/>
    </location>
</feature>
<name>A0AB34JU42_PRYPA</name>
<dbReference type="InterPro" id="IPR013783">
    <property type="entry name" value="Ig-like_fold"/>
</dbReference>
<evidence type="ECO:0000256" key="3">
    <source>
        <dbReference type="SAM" id="MobiDB-lite"/>
    </source>
</evidence>
<feature type="region of interest" description="Disordered" evidence="3">
    <location>
        <begin position="1037"/>
        <end position="1058"/>
    </location>
</feature>
<evidence type="ECO:0000256" key="1">
    <source>
        <dbReference type="ARBA" id="ARBA00022737"/>
    </source>
</evidence>
<protein>
    <submittedName>
        <fullName evidence="4">Uncharacterized protein</fullName>
    </submittedName>
</protein>
<feature type="repeat" description="Filamin" evidence="2">
    <location>
        <begin position="503"/>
        <end position="604"/>
    </location>
</feature>
<dbReference type="SMART" id="SM00557">
    <property type="entry name" value="IG_FLMN"/>
    <property type="match status" value="4"/>
</dbReference>
<reference evidence="4 5" key="1">
    <citation type="journal article" date="2024" name="Science">
        <title>Giant polyketide synthase enzymes in the biosynthesis of giant marine polyether toxins.</title>
        <authorList>
            <person name="Fallon T.R."/>
            <person name="Shende V.V."/>
            <person name="Wierzbicki I.H."/>
            <person name="Pendleton A.L."/>
            <person name="Watervoot N.F."/>
            <person name="Auber R.P."/>
            <person name="Gonzalez D.J."/>
            <person name="Wisecaver J.H."/>
            <person name="Moore B.S."/>
        </authorList>
    </citation>
    <scope>NUCLEOTIDE SEQUENCE [LARGE SCALE GENOMIC DNA]</scope>
    <source>
        <strain evidence="4 5">12B1</strain>
    </source>
</reference>
<feature type="repeat" description="Filamin" evidence="2">
    <location>
        <begin position="104"/>
        <end position="203"/>
    </location>
</feature>
<dbReference type="InterPro" id="IPR044801">
    <property type="entry name" value="Filamin"/>
</dbReference>
<dbReference type="InterPro" id="IPR014756">
    <property type="entry name" value="Ig_E-set"/>
</dbReference>
<dbReference type="PANTHER" id="PTHR38537:SF8">
    <property type="entry name" value="FILAMIN-A"/>
    <property type="match status" value="1"/>
</dbReference>
<dbReference type="SUPFAM" id="SSF81296">
    <property type="entry name" value="E set domains"/>
    <property type="match status" value="6"/>
</dbReference>
<feature type="region of interest" description="Disordered" evidence="3">
    <location>
        <begin position="427"/>
        <end position="466"/>
    </location>
</feature>
<dbReference type="PANTHER" id="PTHR38537">
    <property type="entry name" value="JITTERBUG, ISOFORM N"/>
    <property type="match status" value="1"/>
</dbReference>
<dbReference type="InterPro" id="IPR017868">
    <property type="entry name" value="Filamin/ABP280_repeat-like"/>
</dbReference>
<comment type="caution">
    <text evidence="4">The sequence shown here is derived from an EMBL/GenBank/DDBJ whole genome shotgun (WGS) entry which is preliminary data.</text>
</comment>